<protein>
    <submittedName>
        <fullName evidence="1">Uncharacterized protein</fullName>
    </submittedName>
</protein>
<keyword evidence="2" id="KW-1185">Reference proteome</keyword>
<dbReference type="AlphaFoldDB" id="A0A073JVN5"/>
<comment type="caution">
    <text evidence="1">The sequence shown here is derived from an EMBL/GenBank/DDBJ whole genome shotgun (WGS) entry which is preliminary data.</text>
</comment>
<sequence>MADFLDPIQYETGTAIQTFDIIEANSSADGYEVLLNIDLDSGYELKNVKLNITADELLAYETTDIHEAVKYALGFFHQS</sequence>
<name>A0A073JVN5_9BACI</name>
<dbReference type="Proteomes" id="UP000027822">
    <property type="component" value="Unassembled WGS sequence"/>
</dbReference>
<dbReference type="OrthoDB" id="2881964at2"/>
<dbReference type="RefSeq" id="WP_034641148.1">
    <property type="nucleotide sequence ID" value="NZ_CBCSJC010000011.1"/>
</dbReference>
<evidence type="ECO:0000313" key="2">
    <source>
        <dbReference type="Proteomes" id="UP000027822"/>
    </source>
</evidence>
<gene>
    <name evidence="1" type="ORF">BAMA_05760</name>
</gene>
<accession>A0A073JVN5</accession>
<dbReference type="EMBL" id="JOTN01000015">
    <property type="protein sequence ID" value="KEK18287.1"/>
    <property type="molecule type" value="Genomic_DNA"/>
</dbReference>
<organism evidence="1 2">
    <name type="scientific">Bacillus manliponensis</name>
    <dbReference type="NCBI Taxonomy" id="574376"/>
    <lineage>
        <taxon>Bacteria</taxon>
        <taxon>Bacillati</taxon>
        <taxon>Bacillota</taxon>
        <taxon>Bacilli</taxon>
        <taxon>Bacillales</taxon>
        <taxon>Bacillaceae</taxon>
        <taxon>Bacillus</taxon>
        <taxon>Bacillus cereus group</taxon>
    </lineage>
</organism>
<proteinExistence type="predicted"/>
<evidence type="ECO:0000313" key="1">
    <source>
        <dbReference type="EMBL" id="KEK18287.1"/>
    </source>
</evidence>
<dbReference type="eggNOG" id="ENOG5030D2N">
    <property type="taxonomic scope" value="Bacteria"/>
</dbReference>
<reference evidence="1 2" key="1">
    <citation type="submission" date="2014-06" db="EMBL/GenBank/DDBJ databases">
        <title>Draft genome sequence of Bacillus manliponensis JCM 15802 (MCCC 1A00708).</title>
        <authorList>
            <person name="Lai Q."/>
            <person name="Liu Y."/>
            <person name="Shao Z."/>
        </authorList>
    </citation>
    <scope>NUCLEOTIDE SEQUENCE [LARGE SCALE GENOMIC DNA]</scope>
    <source>
        <strain evidence="1 2">JCM 15802</strain>
    </source>
</reference>